<protein>
    <submittedName>
        <fullName evidence="2">Uncharacterized protein</fullName>
    </submittedName>
</protein>
<reference evidence="2 3" key="1">
    <citation type="submission" date="2016-10" db="EMBL/GenBank/DDBJ databases">
        <authorList>
            <person name="de Groot N.N."/>
        </authorList>
    </citation>
    <scope>NUCLEOTIDE SEQUENCE [LARGE SCALE GENOMIC DNA]</scope>
    <source>
        <strain evidence="2 3">DSM 18180</strain>
    </source>
</reference>
<keyword evidence="3" id="KW-1185">Reference proteome</keyword>
<evidence type="ECO:0000313" key="2">
    <source>
        <dbReference type="EMBL" id="SFZ93951.1"/>
    </source>
</evidence>
<gene>
    <name evidence="2" type="ORF">SAMN05428642_103451</name>
</gene>
<dbReference type="OrthoDB" id="821805at2"/>
<proteinExistence type="predicted"/>
<dbReference type="RefSeq" id="WP_072403053.1">
    <property type="nucleotide sequence ID" value="NZ_FPKV01000003.1"/>
</dbReference>
<evidence type="ECO:0000256" key="1">
    <source>
        <dbReference type="SAM" id="Phobius"/>
    </source>
</evidence>
<dbReference type="Proteomes" id="UP000182544">
    <property type="component" value="Unassembled WGS sequence"/>
</dbReference>
<dbReference type="STRING" id="369401.SAMN05428642_103451"/>
<dbReference type="AlphaFoldDB" id="A0A1K2INK4"/>
<organism evidence="2 3">
    <name type="scientific">Flaviramulus basaltis</name>
    <dbReference type="NCBI Taxonomy" id="369401"/>
    <lineage>
        <taxon>Bacteria</taxon>
        <taxon>Pseudomonadati</taxon>
        <taxon>Bacteroidota</taxon>
        <taxon>Flavobacteriia</taxon>
        <taxon>Flavobacteriales</taxon>
        <taxon>Flavobacteriaceae</taxon>
        <taxon>Flaviramulus</taxon>
    </lineage>
</organism>
<accession>A0A1K2INK4</accession>
<feature type="transmembrane region" description="Helical" evidence="1">
    <location>
        <begin position="21"/>
        <end position="42"/>
    </location>
</feature>
<dbReference type="EMBL" id="FPKV01000003">
    <property type="protein sequence ID" value="SFZ93951.1"/>
    <property type="molecule type" value="Genomic_DNA"/>
</dbReference>
<sequence>MIKLFKNTRKKLLNEGKTSKYLKYAIGEIILVIIGILVALQVNNWNTGRIQNNDSKELSKRLLLETNQNIIILDSQIKRLNKSLNASLELLKMTGTNYKEKEIKKTDSLIYEIISTPRFELNASVLNEAITTGKVSNMKSDSLKNVIYEFPSIITTIRVNIGYIDTHDDNFLFPRIYDLISLRQVDAKFSPNKKELGESNFPITDNRILLNDIKFESIIDNKYFLTNSLLLIYHDTHKKLSILSRLLSKEIEDN</sequence>
<keyword evidence="1" id="KW-0472">Membrane</keyword>
<evidence type="ECO:0000313" key="3">
    <source>
        <dbReference type="Proteomes" id="UP000182544"/>
    </source>
</evidence>
<keyword evidence="1" id="KW-1133">Transmembrane helix</keyword>
<keyword evidence="1" id="KW-0812">Transmembrane</keyword>
<name>A0A1K2INK4_9FLAO</name>